<dbReference type="PANTHER" id="PTHR43480">
    <property type="entry name" value="ACYL-[ACYL-CARRIER-PROTEIN]--UDP-N-ACETYLGLUCOSAMINE O-ACYLTRANSFERASE"/>
    <property type="match status" value="1"/>
</dbReference>
<dbReference type="CDD" id="cd03351">
    <property type="entry name" value="LbH_UDP-GlcNAc_AT"/>
    <property type="match status" value="1"/>
</dbReference>
<dbReference type="GO" id="GO:0016020">
    <property type="term" value="C:membrane"/>
    <property type="evidence" value="ECO:0007669"/>
    <property type="project" value="GOC"/>
</dbReference>
<dbReference type="NCBIfam" id="TIGR01852">
    <property type="entry name" value="lipid_A_lpxA"/>
    <property type="match status" value="1"/>
</dbReference>
<evidence type="ECO:0000256" key="6">
    <source>
        <dbReference type="HAMAP-Rule" id="MF_00387"/>
    </source>
</evidence>
<keyword evidence="1 6" id="KW-0444">Lipid biosynthesis</keyword>
<dbReference type="GO" id="GO:0009245">
    <property type="term" value="P:lipid A biosynthetic process"/>
    <property type="evidence" value="ECO:0007669"/>
    <property type="project" value="UniProtKB-UniRule"/>
</dbReference>
<dbReference type="Pfam" id="PF13720">
    <property type="entry name" value="Acetyltransf_11"/>
    <property type="match status" value="1"/>
</dbReference>
<evidence type="ECO:0000256" key="5">
    <source>
        <dbReference type="ARBA" id="ARBA00023315"/>
    </source>
</evidence>
<protein>
    <recommendedName>
        <fullName evidence="6">Acyl-[acyl-carrier-protein]--UDP-N-acetylglucosamine O-acyltransferase</fullName>
        <shortName evidence="6">UDP-N-acetylglucosamine acyltransferase</shortName>
        <ecNumber evidence="6">2.3.1.129</ecNumber>
    </recommendedName>
</protein>
<keyword evidence="3 6" id="KW-0808">Transferase</keyword>
<evidence type="ECO:0000313" key="9">
    <source>
        <dbReference type="Proteomes" id="UP000054262"/>
    </source>
</evidence>
<accession>A0P6Z7</accession>
<keyword evidence="6" id="KW-0677">Repeat</keyword>
<dbReference type="PIRSF" id="PIRSF000456">
    <property type="entry name" value="UDP-GlcNAc_acltr"/>
    <property type="match status" value="1"/>
</dbReference>
<dbReference type="InterPro" id="IPR037157">
    <property type="entry name" value="Acetyltransf_C_sf"/>
</dbReference>
<dbReference type="Gene3D" id="2.160.10.10">
    <property type="entry name" value="Hexapeptide repeat proteins"/>
    <property type="match status" value="1"/>
</dbReference>
<comment type="function">
    <text evidence="6">Involved in the biosynthesis of lipid A, a phosphorylated glycolipid that anchors the lipopolysaccharide to the outer membrane of the cell.</text>
</comment>
<dbReference type="Proteomes" id="UP000054262">
    <property type="component" value="Unassembled WGS sequence"/>
</dbReference>
<reference evidence="8 9" key="1">
    <citation type="submission" date="2006-11" db="EMBL/GenBank/DDBJ databases">
        <authorList>
            <person name="Giovannoni S."/>
            <person name="Vergin K."/>
            <person name="Ferriera S."/>
            <person name="Johnson J."/>
            <person name="Kravitz S."/>
            <person name="Beeson K."/>
            <person name="Sutton G."/>
            <person name="Rogers Y.-H."/>
            <person name="Friedman R."/>
            <person name="Frazier M."/>
            <person name="Venter J.C."/>
        </authorList>
    </citation>
    <scope>NUCLEOTIDE SEQUENCE [LARGE SCALE GENOMIC DNA]</scope>
    <source>
        <strain evidence="8 9">HTCC2181</strain>
    </source>
</reference>
<evidence type="ECO:0000256" key="1">
    <source>
        <dbReference type="ARBA" id="ARBA00022516"/>
    </source>
</evidence>
<dbReference type="InterPro" id="IPR010137">
    <property type="entry name" value="Lipid_A_LpxA"/>
</dbReference>
<dbReference type="Gene3D" id="1.20.1180.10">
    <property type="entry name" value="Udp N-acetylglucosamine O-acyltransferase, C-terminal domain"/>
    <property type="match status" value="1"/>
</dbReference>
<comment type="catalytic activity">
    <reaction evidence="6">
        <text>a (3R)-hydroxyacyl-[ACP] + UDP-N-acetyl-alpha-D-glucosamine = a UDP-3-O-[(3R)-3-hydroxyacyl]-N-acetyl-alpha-D-glucosamine + holo-[ACP]</text>
        <dbReference type="Rhea" id="RHEA:67812"/>
        <dbReference type="Rhea" id="RHEA-COMP:9685"/>
        <dbReference type="Rhea" id="RHEA-COMP:9945"/>
        <dbReference type="ChEBI" id="CHEBI:57705"/>
        <dbReference type="ChEBI" id="CHEBI:64479"/>
        <dbReference type="ChEBI" id="CHEBI:78827"/>
        <dbReference type="ChEBI" id="CHEBI:173225"/>
        <dbReference type="EC" id="2.3.1.129"/>
    </reaction>
</comment>
<gene>
    <name evidence="6" type="primary">lpxA</name>
    <name evidence="8" type="ORF">MB2181_04500</name>
</gene>
<comment type="subcellular location">
    <subcellularLocation>
        <location evidence="6">Cytoplasm</location>
    </subcellularLocation>
</comment>
<evidence type="ECO:0000256" key="2">
    <source>
        <dbReference type="ARBA" id="ARBA00022556"/>
    </source>
</evidence>
<evidence type="ECO:0000313" key="8">
    <source>
        <dbReference type="EMBL" id="EAV47307.1"/>
    </source>
</evidence>
<comment type="pathway">
    <text evidence="6">Glycolipid biosynthesis; lipid IV(A) biosynthesis; lipid IV(A) from (3R)-3-hydroxytetradecanoyl-[acyl-carrier-protein] and UDP-N-acetyl-alpha-D-glucosamine: step 1/6.</text>
</comment>
<comment type="caution">
    <text evidence="8">The sequence shown here is derived from an EMBL/GenBank/DDBJ whole genome shotgun (WGS) entry which is preliminary data.</text>
</comment>
<keyword evidence="2 6" id="KW-0441">Lipid A biosynthesis</keyword>
<comment type="subunit">
    <text evidence="6">Homotrimer.</text>
</comment>
<keyword evidence="6" id="KW-0963">Cytoplasm</keyword>
<keyword evidence="4 6" id="KW-0443">Lipid metabolism</keyword>
<dbReference type="EC" id="2.3.1.129" evidence="6"/>
<keyword evidence="9" id="KW-1185">Reference proteome</keyword>
<keyword evidence="5 6" id="KW-0012">Acyltransferase</keyword>
<evidence type="ECO:0000259" key="7">
    <source>
        <dbReference type="Pfam" id="PF13720"/>
    </source>
</evidence>
<name>A0P6Z7_9PROT</name>
<dbReference type="PANTHER" id="PTHR43480:SF1">
    <property type="entry name" value="ACYL-[ACYL-CARRIER-PROTEIN]--UDP-N-ACETYLGLUCOSAMINE O-ACYLTRANSFERASE, MITOCHONDRIAL-RELATED"/>
    <property type="match status" value="1"/>
</dbReference>
<dbReference type="AlphaFoldDB" id="A0P6Z7"/>
<dbReference type="InterPro" id="IPR001451">
    <property type="entry name" value="Hexapep"/>
</dbReference>
<feature type="domain" description="UDP N-acetylglucosamine O-acyltransferase C-terminal" evidence="7">
    <location>
        <begin position="179"/>
        <end position="262"/>
    </location>
</feature>
<dbReference type="HAMAP" id="MF_00387">
    <property type="entry name" value="LpxA"/>
    <property type="match status" value="1"/>
</dbReference>
<comment type="similarity">
    <text evidence="6">Belongs to the transferase hexapeptide repeat family. LpxA subfamily.</text>
</comment>
<dbReference type="OrthoDB" id="9807278at2"/>
<dbReference type="InterPro" id="IPR029098">
    <property type="entry name" value="Acetyltransf_C"/>
</dbReference>
<dbReference type="GO" id="GO:0005737">
    <property type="term" value="C:cytoplasm"/>
    <property type="evidence" value="ECO:0007669"/>
    <property type="project" value="UniProtKB-SubCell"/>
</dbReference>
<dbReference type="GO" id="GO:0008780">
    <property type="term" value="F:acyl-[acyl-carrier-protein]-UDP-N-acetylglucosamine O-acyltransferase activity"/>
    <property type="evidence" value="ECO:0007669"/>
    <property type="project" value="UniProtKB-UniRule"/>
</dbReference>
<dbReference type="Pfam" id="PF00132">
    <property type="entry name" value="Hexapep"/>
    <property type="match status" value="2"/>
</dbReference>
<proteinExistence type="inferred from homology"/>
<dbReference type="InterPro" id="IPR011004">
    <property type="entry name" value="Trimer_LpxA-like_sf"/>
</dbReference>
<evidence type="ECO:0000256" key="3">
    <source>
        <dbReference type="ARBA" id="ARBA00022679"/>
    </source>
</evidence>
<organism evidence="8 9">
    <name type="scientific">Methylophilales bacterium HTCC2181</name>
    <dbReference type="NCBI Taxonomy" id="383631"/>
    <lineage>
        <taxon>Bacteria</taxon>
        <taxon>Pseudomonadati</taxon>
        <taxon>Pseudomonadota</taxon>
        <taxon>Betaproteobacteria</taxon>
        <taxon>Nitrosomonadales</taxon>
        <taxon>OM43 clade</taxon>
    </lineage>
</organism>
<dbReference type="NCBIfam" id="NF003657">
    <property type="entry name" value="PRK05289.1"/>
    <property type="match status" value="1"/>
</dbReference>
<dbReference type="EMBL" id="AAUX01000001">
    <property type="protein sequence ID" value="EAV47307.1"/>
    <property type="molecule type" value="Genomic_DNA"/>
</dbReference>
<dbReference type="SUPFAM" id="SSF51161">
    <property type="entry name" value="Trimeric LpxA-like enzymes"/>
    <property type="match status" value="1"/>
</dbReference>
<dbReference type="UniPathway" id="UPA00359">
    <property type="reaction ID" value="UER00477"/>
</dbReference>
<sequence length="263" mass="28673">MSLQKNIHPTAIIHEKANIASNVSIGPYSVIGSNVSIGQDTVIGNNVTITGNTSIGSNNKIFHSSSIGEAPQDKKYNDEDTKLIIGNNNTIREFCTINRGTIQDKGETFIGHNNWIMAYVHIAHDCIIKNDCILANASNIAGHVEIDDFAILGGFTGVHQFCKIGAHVITAVGTVVYKDIPPYIIAASADSHTRPNGINIEGLRRRGFSMEAINGIKKGYKIIYREGNSIDEAVNQLQVLAEDVTETHLYIDFISKSQRGLVR</sequence>
<evidence type="ECO:0000256" key="4">
    <source>
        <dbReference type="ARBA" id="ARBA00023098"/>
    </source>
</evidence>